<name>A0A4C1ZEF6_EUMVA</name>
<sequence length="126" mass="14046">MGATREQVAAPGHSQPQSSHQYVANLLSRNRIFDRVKIEAMEGECSDRGRVGLRKGHRPPERSLTRGNGIATAVTSCLYFVSVVLTDRSGLVTCRGRVDHSMTPPHRLRNPIESSLHISIFIKYSY</sequence>
<organism evidence="1 2">
    <name type="scientific">Eumeta variegata</name>
    <name type="common">Bagworm moth</name>
    <name type="synonym">Eumeta japonica</name>
    <dbReference type="NCBI Taxonomy" id="151549"/>
    <lineage>
        <taxon>Eukaryota</taxon>
        <taxon>Metazoa</taxon>
        <taxon>Ecdysozoa</taxon>
        <taxon>Arthropoda</taxon>
        <taxon>Hexapoda</taxon>
        <taxon>Insecta</taxon>
        <taxon>Pterygota</taxon>
        <taxon>Neoptera</taxon>
        <taxon>Endopterygota</taxon>
        <taxon>Lepidoptera</taxon>
        <taxon>Glossata</taxon>
        <taxon>Ditrysia</taxon>
        <taxon>Tineoidea</taxon>
        <taxon>Psychidae</taxon>
        <taxon>Oiketicinae</taxon>
        <taxon>Eumeta</taxon>
    </lineage>
</organism>
<protein>
    <submittedName>
        <fullName evidence="1">Uncharacterized protein</fullName>
    </submittedName>
</protein>
<dbReference type="AlphaFoldDB" id="A0A4C1ZEF6"/>
<proteinExistence type="predicted"/>
<evidence type="ECO:0000313" key="2">
    <source>
        <dbReference type="Proteomes" id="UP000299102"/>
    </source>
</evidence>
<keyword evidence="2" id="KW-1185">Reference proteome</keyword>
<dbReference type="EMBL" id="BGZK01001777">
    <property type="protein sequence ID" value="GBP86168.1"/>
    <property type="molecule type" value="Genomic_DNA"/>
</dbReference>
<gene>
    <name evidence="1" type="ORF">EVAR_57872_1</name>
</gene>
<dbReference type="Proteomes" id="UP000299102">
    <property type="component" value="Unassembled WGS sequence"/>
</dbReference>
<comment type="caution">
    <text evidence="1">The sequence shown here is derived from an EMBL/GenBank/DDBJ whole genome shotgun (WGS) entry which is preliminary data.</text>
</comment>
<evidence type="ECO:0000313" key="1">
    <source>
        <dbReference type="EMBL" id="GBP86168.1"/>
    </source>
</evidence>
<accession>A0A4C1ZEF6</accession>
<reference evidence="1 2" key="1">
    <citation type="journal article" date="2019" name="Commun. Biol.">
        <title>The bagworm genome reveals a unique fibroin gene that provides high tensile strength.</title>
        <authorList>
            <person name="Kono N."/>
            <person name="Nakamura H."/>
            <person name="Ohtoshi R."/>
            <person name="Tomita M."/>
            <person name="Numata K."/>
            <person name="Arakawa K."/>
        </authorList>
    </citation>
    <scope>NUCLEOTIDE SEQUENCE [LARGE SCALE GENOMIC DNA]</scope>
</reference>